<dbReference type="InterPro" id="IPR004827">
    <property type="entry name" value="bZIP"/>
</dbReference>
<evidence type="ECO:0000256" key="6">
    <source>
        <dbReference type="ARBA" id="ARBA00023242"/>
    </source>
</evidence>
<dbReference type="Gene3D" id="1.20.5.170">
    <property type="match status" value="1"/>
</dbReference>
<feature type="region of interest" description="Disordered" evidence="7">
    <location>
        <begin position="275"/>
        <end position="326"/>
    </location>
</feature>
<evidence type="ECO:0000259" key="8">
    <source>
        <dbReference type="PROSITE" id="PS50217"/>
    </source>
</evidence>
<keyword evidence="5" id="KW-0804">Transcription</keyword>
<keyword evidence="3" id="KW-0805">Transcription regulation</keyword>
<evidence type="ECO:0000256" key="2">
    <source>
        <dbReference type="ARBA" id="ARBA00007163"/>
    </source>
</evidence>
<protein>
    <recommendedName>
        <fullName evidence="8">BZIP domain-containing protein</fullName>
    </recommendedName>
</protein>
<feature type="region of interest" description="Disordered" evidence="7">
    <location>
        <begin position="66"/>
        <end position="126"/>
    </location>
</feature>
<accession>A0A3G2S674</accession>
<feature type="region of interest" description="Disordered" evidence="7">
    <location>
        <begin position="1"/>
        <end position="53"/>
    </location>
</feature>
<proteinExistence type="inferred from homology"/>
<dbReference type="VEuPathDB" id="FungiDB:DNF11_1678"/>
<dbReference type="OrthoDB" id="5571888at2759"/>
<evidence type="ECO:0000313" key="9">
    <source>
        <dbReference type="EMBL" id="AYO42628.1"/>
    </source>
</evidence>
<feature type="compositionally biased region" description="Polar residues" evidence="7">
    <location>
        <begin position="9"/>
        <end position="26"/>
    </location>
</feature>
<sequence>MTMEPALYSTWTESSSGKPNIHSNMFDQIPIASMSPPSAPSDDDVSYSSSSAEKTWDEPSALFHLDFSSHEPTSENMESALFAPPFDEPPTPFVQDRVAGTPHGSINPQVLMPKIKDEPDDEESKALELTLKLQKSDSSHTSTSFTAFTPMRLDASDTSSVDIKPIISSARLKSPSPDLDQENLRPSPEEYSRLSSKEKRQLRNKISARNFRNRRKEYITLLEEKLHERDSMIKQLQHQLSSLRLENGALHEELKVQRSRPVSTVDVSKLINALQRNAHSPSSRASSPDALDGPRPSCSSPSNFALSNKDTHVSSGRPDSPSNGACWNRLAHMAMVA</sequence>
<evidence type="ECO:0000256" key="1">
    <source>
        <dbReference type="ARBA" id="ARBA00004123"/>
    </source>
</evidence>
<dbReference type="STRING" id="425264.A0A3G2S674"/>
<comment type="subcellular location">
    <subcellularLocation>
        <location evidence="1">Nucleus</location>
    </subcellularLocation>
</comment>
<dbReference type="PANTHER" id="PTHR47416">
    <property type="entry name" value="BASIC-LEUCINE ZIPPER TRANSCRIPTION FACTOR F-RELATED"/>
    <property type="match status" value="1"/>
</dbReference>
<dbReference type="CDD" id="cd14810">
    <property type="entry name" value="bZIP_u1"/>
    <property type="match status" value="1"/>
</dbReference>
<evidence type="ECO:0000256" key="3">
    <source>
        <dbReference type="ARBA" id="ARBA00023015"/>
    </source>
</evidence>
<dbReference type="EMBL" id="CP033150">
    <property type="protein sequence ID" value="AYO42628.1"/>
    <property type="molecule type" value="Genomic_DNA"/>
</dbReference>
<feature type="region of interest" description="Disordered" evidence="7">
    <location>
        <begin position="168"/>
        <end position="208"/>
    </location>
</feature>
<dbReference type="GO" id="GO:0003677">
    <property type="term" value="F:DNA binding"/>
    <property type="evidence" value="ECO:0007669"/>
    <property type="project" value="UniProtKB-KW"/>
</dbReference>
<reference evidence="9 10" key="1">
    <citation type="submission" date="2018-10" db="EMBL/GenBank/DDBJ databases">
        <title>Complete genome sequence of Malassezia restricta CBS 7877.</title>
        <authorList>
            <person name="Morand S.C."/>
            <person name="Bertignac M."/>
            <person name="Iltis A."/>
            <person name="Kolder I."/>
            <person name="Pirovano W."/>
            <person name="Jourdain R."/>
            <person name="Clavaud C."/>
        </authorList>
    </citation>
    <scope>NUCLEOTIDE SEQUENCE [LARGE SCALE GENOMIC DNA]</scope>
    <source>
        <strain evidence="9 10">CBS 7877</strain>
    </source>
</reference>
<organism evidence="9 10">
    <name type="scientific">Malassezia restricta (strain ATCC 96810 / NBRC 103918 / CBS 7877)</name>
    <name type="common">Seborrheic dermatitis infection agent</name>
    <dbReference type="NCBI Taxonomy" id="425264"/>
    <lineage>
        <taxon>Eukaryota</taxon>
        <taxon>Fungi</taxon>
        <taxon>Dikarya</taxon>
        <taxon>Basidiomycota</taxon>
        <taxon>Ustilaginomycotina</taxon>
        <taxon>Malasseziomycetes</taxon>
        <taxon>Malasseziales</taxon>
        <taxon>Malasseziaceae</taxon>
        <taxon>Malassezia</taxon>
    </lineage>
</organism>
<evidence type="ECO:0000256" key="7">
    <source>
        <dbReference type="SAM" id="MobiDB-lite"/>
    </source>
</evidence>
<dbReference type="GO" id="GO:0005634">
    <property type="term" value="C:nucleus"/>
    <property type="evidence" value="ECO:0007669"/>
    <property type="project" value="UniProtKB-SubCell"/>
</dbReference>
<keyword evidence="10" id="KW-1185">Reference proteome</keyword>
<name>A0A3G2S674_MALR7</name>
<dbReference type="AlphaFoldDB" id="A0A3G2S674"/>
<gene>
    <name evidence="9" type="ORF">DNF11_1678</name>
</gene>
<dbReference type="SMART" id="SM00338">
    <property type="entry name" value="BRLZ"/>
    <property type="match status" value="1"/>
</dbReference>
<dbReference type="InterPro" id="IPR046347">
    <property type="entry name" value="bZIP_sf"/>
</dbReference>
<feature type="compositionally biased region" description="Polar residues" evidence="7">
    <location>
        <begin position="297"/>
        <end position="308"/>
    </location>
</feature>
<dbReference type="PROSITE" id="PS00036">
    <property type="entry name" value="BZIP_BASIC"/>
    <property type="match status" value="1"/>
</dbReference>
<feature type="compositionally biased region" description="Polar residues" evidence="7">
    <location>
        <begin position="275"/>
        <end position="286"/>
    </location>
</feature>
<dbReference type="PANTHER" id="PTHR47416:SF8">
    <property type="entry name" value="BASIC-LEUCINE ZIPPER TRANSCRIPTION FACTOR E-RELATED"/>
    <property type="match status" value="1"/>
</dbReference>
<comment type="similarity">
    <text evidence="2">Belongs to the bZIP family.</text>
</comment>
<feature type="compositionally biased region" description="Basic and acidic residues" evidence="7">
    <location>
        <begin position="187"/>
        <end position="201"/>
    </location>
</feature>
<keyword evidence="6" id="KW-0539">Nucleus</keyword>
<dbReference type="SUPFAM" id="SSF57959">
    <property type="entry name" value="Leucine zipper domain"/>
    <property type="match status" value="1"/>
</dbReference>
<dbReference type="PROSITE" id="PS50217">
    <property type="entry name" value="BZIP"/>
    <property type="match status" value="1"/>
</dbReference>
<dbReference type="Proteomes" id="UP000269793">
    <property type="component" value="Chromosome III"/>
</dbReference>
<evidence type="ECO:0000256" key="4">
    <source>
        <dbReference type="ARBA" id="ARBA00023125"/>
    </source>
</evidence>
<feature type="domain" description="BZIP" evidence="8">
    <location>
        <begin position="194"/>
        <end position="257"/>
    </location>
</feature>
<dbReference type="Pfam" id="PF07716">
    <property type="entry name" value="bZIP_2"/>
    <property type="match status" value="1"/>
</dbReference>
<evidence type="ECO:0000256" key="5">
    <source>
        <dbReference type="ARBA" id="ARBA00023163"/>
    </source>
</evidence>
<evidence type="ECO:0000313" key="10">
    <source>
        <dbReference type="Proteomes" id="UP000269793"/>
    </source>
</evidence>
<dbReference type="GO" id="GO:0003700">
    <property type="term" value="F:DNA-binding transcription factor activity"/>
    <property type="evidence" value="ECO:0007669"/>
    <property type="project" value="InterPro"/>
</dbReference>
<keyword evidence="4" id="KW-0238">DNA-binding</keyword>